<proteinExistence type="predicted"/>
<dbReference type="EMBL" id="KQ242185">
    <property type="protein sequence ID" value="KNC80203.1"/>
    <property type="molecule type" value="Genomic_DNA"/>
</dbReference>
<reference evidence="1 2" key="1">
    <citation type="submission" date="2011-02" db="EMBL/GenBank/DDBJ databases">
        <title>The Genome Sequence of Sphaeroforma arctica JP610.</title>
        <authorList>
            <consortium name="The Broad Institute Genome Sequencing Platform"/>
            <person name="Russ C."/>
            <person name="Cuomo C."/>
            <person name="Young S.K."/>
            <person name="Zeng Q."/>
            <person name="Gargeya S."/>
            <person name="Alvarado L."/>
            <person name="Berlin A."/>
            <person name="Chapman S.B."/>
            <person name="Chen Z."/>
            <person name="Freedman E."/>
            <person name="Gellesch M."/>
            <person name="Goldberg J."/>
            <person name="Griggs A."/>
            <person name="Gujja S."/>
            <person name="Heilman E."/>
            <person name="Heiman D."/>
            <person name="Howarth C."/>
            <person name="Mehta T."/>
            <person name="Neiman D."/>
            <person name="Pearson M."/>
            <person name="Roberts A."/>
            <person name="Saif S."/>
            <person name="Shea T."/>
            <person name="Shenoy N."/>
            <person name="Sisk P."/>
            <person name="Stolte C."/>
            <person name="Sykes S."/>
            <person name="White J."/>
            <person name="Yandava C."/>
            <person name="Burger G."/>
            <person name="Gray M.W."/>
            <person name="Holland P.W.H."/>
            <person name="King N."/>
            <person name="Lang F.B.F."/>
            <person name="Roger A.J."/>
            <person name="Ruiz-Trillo I."/>
            <person name="Haas B."/>
            <person name="Nusbaum C."/>
            <person name="Birren B."/>
        </authorList>
    </citation>
    <scope>NUCLEOTIDE SEQUENCE [LARGE SCALE GENOMIC DNA]</scope>
    <source>
        <strain evidence="1 2">JP610</strain>
    </source>
</reference>
<sequence>MSNVDPELVKQIQIMRKLAGTTVIADHIWEEDLSDEQVYEKERSKDWDGDTTYGGSASVLDYNLDLDLDESAHVDDRGSGEEESMILLAPRSIVAVGRIPVTQIQIMPVAENGQNLYRTSPLGTVL</sequence>
<accession>A0A0L0FW78</accession>
<dbReference type="AlphaFoldDB" id="A0A0L0FW78"/>
<gene>
    <name evidence="1" type="ORF">SARC_07429</name>
</gene>
<name>A0A0L0FW78_9EUKA</name>
<organism evidence="1 2">
    <name type="scientific">Sphaeroforma arctica JP610</name>
    <dbReference type="NCBI Taxonomy" id="667725"/>
    <lineage>
        <taxon>Eukaryota</taxon>
        <taxon>Ichthyosporea</taxon>
        <taxon>Ichthyophonida</taxon>
        <taxon>Sphaeroforma</taxon>
    </lineage>
</organism>
<evidence type="ECO:0000313" key="2">
    <source>
        <dbReference type="Proteomes" id="UP000054560"/>
    </source>
</evidence>
<dbReference type="GeneID" id="25907933"/>
<evidence type="ECO:0000313" key="1">
    <source>
        <dbReference type="EMBL" id="KNC80203.1"/>
    </source>
</evidence>
<keyword evidence="2" id="KW-1185">Reference proteome</keyword>
<dbReference type="RefSeq" id="XP_014154105.1">
    <property type="nucleotide sequence ID" value="XM_014298630.1"/>
</dbReference>
<dbReference type="Proteomes" id="UP000054560">
    <property type="component" value="Unassembled WGS sequence"/>
</dbReference>
<protein>
    <submittedName>
        <fullName evidence="1">Uncharacterized protein</fullName>
    </submittedName>
</protein>